<evidence type="ECO:0000256" key="1">
    <source>
        <dbReference type="ARBA" id="ARBA00004141"/>
    </source>
</evidence>
<keyword evidence="4" id="KW-0309">Germination</keyword>
<evidence type="ECO:0000256" key="7">
    <source>
        <dbReference type="ARBA" id="ARBA00023136"/>
    </source>
</evidence>
<feature type="transmembrane region" description="Helical" evidence="8">
    <location>
        <begin position="337"/>
        <end position="358"/>
    </location>
</feature>
<evidence type="ECO:0000313" key="10">
    <source>
        <dbReference type="Proteomes" id="UP000250369"/>
    </source>
</evidence>
<dbReference type="RefSeq" id="WP_113035137.1">
    <property type="nucleotide sequence ID" value="NZ_QMFB01000027.1"/>
</dbReference>
<evidence type="ECO:0000256" key="3">
    <source>
        <dbReference type="ARBA" id="ARBA00022448"/>
    </source>
</evidence>
<evidence type="ECO:0000256" key="4">
    <source>
        <dbReference type="ARBA" id="ARBA00022544"/>
    </source>
</evidence>
<feature type="transmembrane region" description="Helical" evidence="8">
    <location>
        <begin position="118"/>
        <end position="136"/>
    </location>
</feature>
<dbReference type="AlphaFoldDB" id="A0A329M391"/>
<accession>A0A329M391</accession>
<comment type="caution">
    <text evidence="9">The sequence shown here is derived from an EMBL/GenBank/DDBJ whole genome shotgun (WGS) entry which is preliminary data.</text>
</comment>
<organism evidence="9 10">
    <name type="scientific">Paenibacillus contaminans</name>
    <dbReference type="NCBI Taxonomy" id="450362"/>
    <lineage>
        <taxon>Bacteria</taxon>
        <taxon>Bacillati</taxon>
        <taxon>Bacillota</taxon>
        <taxon>Bacilli</taxon>
        <taxon>Bacillales</taxon>
        <taxon>Paenibacillaceae</taxon>
        <taxon>Paenibacillus</taxon>
    </lineage>
</organism>
<sequence length="368" mass="40728">MLEKGKISVRQFSMMVAFFIVGSAILIIPSILAAKAKQDAWIAALLSISLGLLIIPLYHALGKRFPDKNFAQYCEVILGRWPGKTAFFLFLTYPLIGAALTLRNIGDFMSTQILRETPIQAIHILFIAVVVMGVRLGLEPLARAAELFFPWISMLSIVLIVLVSPQMKAANMLPVLENGFMPVVKGSIPFITFPFLGTVVFLMLYPAVNRIEKAGKAMFVGELVGGLLLIVITVLGITVIGPEQLVRSSFPSYEIAQRISIGDFLERIEAIMAIIWVLSIFFRLSVLIYVLALGLAQVFNFREHRFLVVPVGFLIVPCSILFVPSSTYLSNFNQTILPVYLPTFGLFLPLLLLVVAVIRKKGSRRVNG</sequence>
<feature type="transmembrane region" description="Helical" evidence="8">
    <location>
        <begin position="12"/>
        <end position="34"/>
    </location>
</feature>
<dbReference type="EMBL" id="QMFB01000027">
    <property type="protein sequence ID" value="RAV14228.1"/>
    <property type="molecule type" value="Genomic_DNA"/>
</dbReference>
<feature type="transmembrane region" description="Helical" evidence="8">
    <location>
        <begin position="217"/>
        <end position="240"/>
    </location>
</feature>
<comment type="subcellular location">
    <subcellularLocation>
        <location evidence="1">Membrane</location>
        <topology evidence="1">Multi-pass membrane protein</topology>
    </subcellularLocation>
</comment>
<dbReference type="PANTHER" id="PTHR34975:SF2">
    <property type="entry name" value="SPORE GERMINATION PROTEIN A2"/>
    <property type="match status" value="1"/>
</dbReference>
<feature type="transmembrane region" description="Helical" evidence="8">
    <location>
        <begin position="187"/>
        <end position="205"/>
    </location>
</feature>
<dbReference type="Gene3D" id="1.20.1740.10">
    <property type="entry name" value="Amino acid/polyamine transporter I"/>
    <property type="match status" value="1"/>
</dbReference>
<feature type="transmembrane region" description="Helical" evidence="8">
    <location>
        <begin position="40"/>
        <end position="61"/>
    </location>
</feature>
<dbReference type="OrthoDB" id="2078716at2"/>
<dbReference type="Pfam" id="PF03845">
    <property type="entry name" value="Spore_permease"/>
    <property type="match status" value="1"/>
</dbReference>
<feature type="transmembrane region" description="Helical" evidence="8">
    <location>
        <begin position="306"/>
        <end position="325"/>
    </location>
</feature>
<dbReference type="Proteomes" id="UP000250369">
    <property type="component" value="Unassembled WGS sequence"/>
</dbReference>
<keyword evidence="7 8" id="KW-0472">Membrane</keyword>
<comment type="similarity">
    <text evidence="2">Belongs to the amino acid-polyamine-organocation (APC) superfamily. Spore germination protein (SGP) (TC 2.A.3.9) family.</text>
</comment>
<keyword evidence="5 8" id="KW-0812">Transmembrane</keyword>
<dbReference type="GO" id="GO:0016020">
    <property type="term" value="C:membrane"/>
    <property type="evidence" value="ECO:0007669"/>
    <property type="project" value="UniProtKB-SubCell"/>
</dbReference>
<gene>
    <name evidence="9" type="ORF">DQG23_32195</name>
</gene>
<keyword evidence="6 8" id="KW-1133">Transmembrane helix</keyword>
<dbReference type="NCBIfam" id="TIGR00912">
    <property type="entry name" value="2A0309"/>
    <property type="match status" value="1"/>
</dbReference>
<feature type="transmembrane region" description="Helical" evidence="8">
    <location>
        <begin position="148"/>
        <end position="167"/>
    </location>
</feature>
<dbReference type="InterPro" id="IPR004761">
    <property type="entry name" value="Spore_GerAB"/>
</dbReference>
<feature type="transmembrane region" description="Helical" evidence="8">
    <location>
        <begin position="86"/>
        <end position="106"/>
    </location>
</feature>
<evidence type="ECO:0000313" key="9">
    <source>
        <dbReference type="EMBL" id="RAV14228.1"/>
    </source>
</evidence>
<name>A0A329M391_9BACL</name>
<dbReference type="PANTHER" id="PTHR34975">
    <property type="entry name" value="SPORE GERMINATION PROTEIN A2"/>
    <property type="match status" value="1"/>
</dbReference>
<evidence type="ECO:0000256" key="5">
    <source>
        <dbReference type="ARBA" id="ARBA00022692"/>
    </source>
</evidence>
<keyword evidence="10" id="KW-1185">Reference proteome</keyword>
<evidence type="ECO:0000256" key="6">
    <source>
        <dbReference type="ARBA" id="ARBA00022989"/>
    </source>
</evidence>
<proteinExistence type="inferred from homology"/>
<protein>
    <submittedName>
        <fullName evidence="9">Spore gernimation protein</fullName>
    </submittedName>
</protein>
<keyword evidence="3" id="KW-0813">Transport</keyword>
<evidence type="ECO:0000256" key="2">
    <source>
        <dbReference type="ARBA" id="ARBA00007998"/>
    </source>
</evidence>
<reference evidence="9 10" key="1">
    <citation type="journal article" date="2009" name="Int. J. Syst. Evol. Microbiol.">
        <title>Paenibacillus contaminans sp. nov., isolated from a contaminated laboratory plate.</title>
        <authorList>
            <person name="Chou J.H."/>
            <person name="Lee J.H."/>
            <person name="Lin M.C."/>
            <person name="Chang P.S."/>
            <person name="Arun A.B."/>
            <person name="Young C.C."/>
            <person name="Chen W.M."/>
        </authorList>
    </citation>
    <scope>NUCLEOTIDE SEQUENCE [LARGE SCALE GENOMIC DNA]</scope>
    <source>
        <strain evidence="9 10">CKOBP-6</strain>
    </source>
</reference>
<dbReference type="GO" id="GO:0009847">
    <property type="term" value="P:spore germination"/>
    <property type="evidence" value="ECO:0007669"/>
    <property type="project" value="InterPro"/>
</dbReference>
<evidence type="ECO:0000256" key="8">
    <source>
        <dbReference type="SAM" id="Phobius"/>
    </source>
</evidence>
<feature type="transmembrane region" description="Helical" evidence="8">
    <location>
        <begin position="270"/>
        <end position="294"/>
    </location>
</feature>